<dbReference type="EMBL" id="JAAYSM010000359">
    <property type="protein sequence ID" value="NLJ19178.1"/>
    <property type="molecule type" value="Genomic_DNA"/>
</dbReference>
<dbReference type="InterPro" id="IPR023198">
    <property type="entry name" value="PGP-like_dom2"/>
</dbReference>
<dbReference type="PANTHER" id="PTHR46193">
    <property type="entry name" value="6-PHOSPHOGLUCONATE PHOSPHATASE"/>
    <property type="match status" value="1"/>
</dbReference>
<comment type="similarity">
    <text evidence="2">Belongs to the HAD-like hydrolase superfamily. CbbY/CbbZ/Gph/YieH family.</text>
</comment>
<evidence type="ECO:0000256" key="4">
    <source>
        <dbReference type="ARBA" id="ARBA00022842"/>
    </source>
</evidence>
<protein>
    <submittedName>
        <fullName evidence="6">HAD family phosphatase</fullName>
    </submittedName>
</protein>
<dbReference type="AlphaFoldDB" id="A0A7X8C5B0"/>
<dbReference type="Gene3D" id="1.10.150.240">
    <property type="entry name" value="Putative phosphatase, domain 2"/>
    <property type="match status" value="1"/>
</dbReference>
<evidence type="ECO:0000256" key="1">
    <source>
        <dbReference type="ARBA" id="ARBA00001946"/>
    </source>
</evidence>
<evidence type="ECO:0000256" key="3">
    <source>
        <dbReference type="ARBA" id="ARBA00022723"/>
    </source>
</evidence>
<evidence type="ECO:0000313" key="6">
    <source>
        <dbReference type="EMBL" id="NLJ19178.1"/>
    </source>
</evidence>
<dbReference type="Proteomes" id="UP000541058">
    <property type="component" value="Unassembled WGS sequence"/>
</dbReference>
<dbReference type="NCBIfam" id="TIGR01509">
    <property type="entry name" value="HAD-SF-IA-v3"/>
    <property type="match status" value="1"/>
</dbReference>
<comment type="cofactor">
    <cofactor evidence="1">
        <name>Mg(2+)</name>
        <dbReference type="ChEBI" id="CHEBI:18420"/>
    </cofactor>
</comment>
<dbReference type="InterPro" id="IPR051600">
    <property type="entry name" value="Beta-PGM-like"/>
</dbReference>
<reference evidence="6 7" key="1">
    <citation type="journal article" date="2020" name="Biotechnol. Biofuels">
        <title>New insights from the biogas microbiome by comprehensive genome-resolved metagenomics of nearly 1600 species originating from multiple anaerobic digesters.</title>
        <authorList>
            <person name="Campanaro S."/>
            <person name="Treu L."/>
            <person name="Rodriguez-R L.M."/>
            <person name="Kovalovszki A."/>
            <person name="Ziels R.M."/>
            <person name="Maus I."/>
            <person name="Zhu X."/>
            <person name="Kougias P.G."/>
            <person name="Basile A."/>
            <person name="Luo G."/>
            <person name="Schluter A."/>
            <person name="Konstantinidis K.T."/>
            <person name="Angelidaki I."/>
        </authorList>
    </citation>
    <scope>NUCLEOTIDE SEQUENCE [LARGE SCALE GENOMIC DNA]</scope>
    <source>
        <strain evidence="6">AS23ysBPME_34</strain>
    </source>
</reference>
<dbReference type="SFLD" id="SFLDG01129">
    <property type="entry name" value="C1.5:_HAD__Beta-PGM__Phosphata"/>
    <property type="match status" value="1"/>
</dbReference>
<evidence type="ECO:0000256" key="2">
    <source>
        <dbReference type="ARBA" id="ARBA00006171"/>
    </source>
</evidence>
<dbReference type="Pfam" id="PF13419">
    <property type="entry name" value="HAD_2"/>
    <property type="match status" value="1"/>
</dbReference>
<dbReference type="InterPro" id="IPR023214">
    <property type="entry name" value="HAD_sf"/>
</dbReference>
<dbReference type="InterPro" id="IPR006439">
    <property type="entry name" value="HAD-SF_hydro_IA"/>
</dbReference>
<keyword evidence="4" id="KW-0460">Magnesium</keyword>
<sequence>MYRAVIFDMDGVIVDSEAAYLKRRLDFFNRLGEIPEHTQLQDFVGLSNEAVWQQLVSDAKKRERLKRKYDQYQNENPIQYQKYLMPHVIDFLEEIHAQKKKVALASASNPEHITLMLSQCQLSKYFDVVISGENVKRNKPFPDIYLKASEQLAVLPAECLVIEDSFNGILAAKRAKMDVWALKPKNYTIDQKSANCIFQNFIEMNEHLIDWQKVSD</sequence>
<accession>A0A7X8C5B0</accession>
<dbReference type="SFLD" id="SFLDS00003">
    <property type="entry name" value="Haloacid_Dehalogenase"/>
    <property type="match status" value="1"/>
</dbReference>
<dbReference type="RefSeq" id="WP_276649526.1">
    <property type="nucleotide sequence ID" value="NZ_JAAYSM010000359.1"/>
</dbReference>
<dbReference type="PANTHER" id="PTHR46193:SF18">
    <property type="entry name" value="HEXITOL PHOSPHATASE B"/>
    <property type="match status" value="1"/>
</dbReference>
<dbReference type="CDD" id="cd07505">
    <property type="entry name" value="HAD_BPGM-like"/>
    <property type="match status" value="1"/>
</dbReference>
<keyword evidence="3" id="KW-0479">Metal-binding</keyword>
<dbReference type="SFLD" id="SFLDG01135">
    <property type="entry name" value="C1.5.6:_HAD__Beta-PGM__Phospha"/>
    <property type="match status" value="1"/>
</dbReference>
<evidence type="ECO:0000256" key="5">
    <source>
        <dbReference type="ARBA" id="ARBA00023277"/>
    </source>
</evidence>
<dbReference type="GO" id="GO:0003824">
    <property type="term" value="F:catalytic activity"/>
    <property type="evidence" value="ECO:0007669"/>
    <property type="project" value="UniProtKB-ARBA"/>
</dbReference>
<proteinExistence type="inferred from homology"/>
<dbReference type="PRINTS" id="PR00413">
    <property type="entry name" value="HADHALOGNASE"/>
</dbReference>
<dbReference type="GO" id="GO:0046872">
    <property type="term" value="F:metal ion binding"/>
    <property type="evidence" value="ECO:0007669"/>
    <property type="project" value="UniProtKB-KW"/>
</dbReference>
<dbReference type="SUPFAM" id="SSF56784">
    <property type="entry name" value="HAD-like"/>
    <property type="match status" value="1"/>
</dbReference>
<evidence type="ECO:0000313" key="7">
    <source>
        <dbReference type="Proteomes" id="UP000541058"/>
    </source>
</evidence>
<organism evidence="6 7">
    <name type="scientific">Globicatella sulfidifaciens</name>
    <dbReference type="NCBI Taxonomy" id="136093"/>
    <lineage>
        <taxon>Bacteria</taxon>
        <taxon>Bacillati</taxon>
        <taxon>Bacillota</taxon>
        <taxon>Bacilli</taxon>
        <taxon>Lactobacillales</taxon>
        <taxon>Aerococcaceae</taxon>
        <taxon>Globicatella</taxon>
    </lineage>
</organism>
<comment type="caution">
    <text evidence="6">The sequence shown here is derived from an EMBL/GenBank/DDBJ whole genome shotgun (WGS) entry which is preliminary data.</text>
</comment>
<dbReference type="NCBIfam" id="TIGR01549">
    <property type="entry name" value="HAD-SF-IA-v1"/>
    <property type="match status" value="1"/>
</dbReference>
<name>A0A7X8C5B0_9LACT</name>
<keyword evidence="5" id="KW-0119">Carbohydrate metabolism</keyword>
<dbReference type="InterPro" id="IPR036412">
    <property type="entry name" value="HAD-like_sf"/>
</dbReference>
<dbReference type="Gene3D" id="3.40.50.1000">
    <property type="entry name" value="HAD superfamily/HAD-like"/>
    <property type="match status" value="1"/>
</dbReference>
<gene>
    <name evidence="6" type="ORF">GX355_09980</name>
</gene>
<dbReference type="InterPro" id="IPR041492">
    <property type="entry name" value="HAD_2"/>
</dbReference>